<dbReference type="AlphaFoldDB" id="A0A1M6TD85"/>
<dbReference type="OrthoDB" id="276580at2"/>
<sequence>MKFIVTEAVFKKLEKVCFGVVVARGINNKVQHTEIAELLKTSIKSIEEKFAHTKVKEAKEILPYREAFQKLTMNPNKFMSSIEAMASRIEKKKGFPNINPIVDLGNAISLKYLVPLGAHDMDSTSGDIYVRFSEQGDKFIPFGQEEEEILEQGELIYSAGDKVKTRRWIWRQSEQGKVTAESKNIFFPIDGFIGQNDDRVIAARNELAAMLKQFFDCEVEVGFIDQGNREMEI</sequence>
<dbReference type="PANTHER" id="PTHR39209:SF2">
    <property type="entry name" value="CYTOPLASMIC PROTEIN"/>
    <property type="match status" value="1"/>
</dbReference>
<evidence type="ECO:0000313" key="3">
    <source>
        <dbReference type="Proteomes" id="UP000183997"/>
    </source>
</evidence>
<dbReference type="Pfam" id="PF03483">
    <property type="entry name" value="B3_4"/>
    <property type="match status" value="1"/>
</dbReference>
<feature type="domain" description="B3/B4 tRNA-binding" evidence="1">
    <location>
        <begin position="62"/>
        <end position="216"/>
    </location>
</feature>
<gene>
    <name evidence="2" type="ORF">SAMN02745123_02274</name>
</gene>
<dbReference type="PANTHER" id="PTHR39209">
    <property type="match status" value="1"/>
</dbReference>
<dbReference type="GO" id="GO:0003723">
    <property type="term" value="F:RNA binding"/>
    <property type="evidence" value="ECO:0007669"/>
    <property type="project" value="InterPro"/>
</dbReference>
<dbReference type="SMART" id="SM00873">
    <property type="entry name" value="B3_4"/>
    <property type="match status" value="1"/>
</dbReference>
<reference evidence="3" key="1">
    <citation type="submission" date="2016-11" db="EMBL/GenBank/DDBJ databases">
        <authorList>
            <person name="Varghese N."/>
            <person name="Submissions S."/>
        </authorList>
    </citation>
    <scope>NUCLEOTIDE SEQUENCE [LARGE SCALE GENOMIC DNA]</scope>
    <source>
        <strain evidence="3">DSM 10349</strain>
    </source>
</reference>
<dbReference type="Gene3D" id="3.50.40.10">
    <property type="entry name" value="Phenylalanyl-trna Synthetase, Chain B, domain 3"/>
    <property type="match status" value="1"/>
</dbReference>
<dbReference type="GO" id="GO:0004826">
    <property type="term" value="F:phenylalanine-tRNA ligase activity"/>
    <property type="evidence" value="ECO:0007669"/>
    <property type="project" value="InterPro"/>
</dbReference>
<organism evidence="2 3">
    <name type="scientific">Desulforamulus aeronauticus DSM 10349</name>
    <dbReference type="NCBI Taxonomy" id="1121421"/>
    <lineage>
        <taxon>Bacteria</taxon>
        <taxon>Bacillati</taxon>
        <taxon>Bacillota</taxon>
        <taxon>Clostridia</taxon>
        <taxon>Eubacteriales</taxon>
        <taxon>Peptococcaceae</taxon>
        <taxon>Desulforamulus</taxon>
    </lineage>
</organism>
<dbReference type="Proteomes" id="UP000183997">
    <property type="component" value="Unassembled WGS sequence"/>
</dbReference>
<evidence type="ECO:0000259" key="1">
    <source>
        <dbReference type="SMART" id="SM00873"/>
    </source>
</evidence>
<proteinExistence type="predicted"/>
<name>A0A1M6TD85_9FIRM</name>
<accession>A0A1M6TD85</accession>
<dbReference type="STRING" id="1121421.SAMN02745123_02274"/>
<evidence type="ECO:0000313" key="2">
    <source>
        <dbReference type="EMBL" id="SHK54931.1"/>
    </source>
</evidence>
<dbReference type="SUPFAM" id="SSF56037">
    <property type="entry name" value="PheT/TilS domain"/>
    <property type="match status" value="1"/>
</dbReference>
<dbReference type="InterPro" id="IPR020825">
    <property type="entry name" value="Phe-tRNA_synthase-like_B3/B4"/>
</dbReference>
<dbReference type="EMBL" id="FRAR01000016">
    <property type="protein sequence ID" value="SHK54931.1"/>
    <property type="molecule type" value="Genomic_DNA"/>
</dbReference>
<protein>
    <submittedName>
        <fullName evidence="2">B3/B4 domain-containing protein (DNA/RNA-binding domain of Phe-tRNA-synthetase)</fullName>
    </submittedName>
</protein>
<keyword evidence="3" id="KW-1185">Reference proteome</keyword>
<dbReference type="RefSeq" id="WP_072914355.1">
    <property type="nucleotide sequence ID" value="NZ_FRAR01000016.1"/>
</dbReference>
<dbReference type="InterPro" id="IPR005146">
    <property type="entry name" value="B3/B4_tRNA-bd"/>
</dbReference>